<dbReference type="Pfam" id="PF13565">
    <property type="entry name" value="HTH_32"/>
    <property type="match status" value="1"/>
</dbReference>
<evidence type="ECO:0000313" key="1">
    <source>
        <dbReference type="EMBL" id="PPQ26334.1"/>
    </source>
</evidence>
<name>A0A2S6MVE4_RHOGL</name>
<dbReference type="EMBL" id="NHRY01000270">
    <property type="protein sequence ID" value="PPQ26334.1"/>
    <property type="molecule type" value="Genomic_DNA"/>
</dbReference>
<dbReference type="SUPFAM" id="SSF46689">
    <property type="entry name" value="Homeodomain-like"/>
    <property type="match status" value="1"/>
</dbReference>
<sequence length="153" mass="17327">MSQALAQARDARLYRRLQAVAEIAAGEPVDEVAKRARVGRSTVYRWIERYLAEQAPSALADERRSGRPRAAPVLTDKKLRQLLTSDPCRFGYDANTWTVPLLATHLRTQGVVISARTLRRRIRAARFRWKRPRYVYSERAAHVGAKKGALSDG</sequence>
<gene>
    <name evidence="1" type="ORF">CCS01_30375</name>
</gene>
<dbReference type="Proteomes" id="UP000239724">
    <property type="component" value="Unassembled WGS sequence"/>
</dbReference>
<protein>
    <recommendedName>
        <fullName evidence="3">Transposase</fullName>
    </recommendedName>
</protein>
<dbReference type="InterPro" id="IPR009057">
    <property type="entry name" value="Homeodomain-like_sf"/>
</dbReference>
<dbReference type="OrthoDB" id="8019264at2"/>
<comment type="caution">
    <text evidence="1">The sequence shown here is derived from an EMBL/GenBank/DDBJ whole genome shotgun (WGS) entry which is preliminary data.</text>
</comment>
<dbReference type="AlphaFoldDB" id="A0A2S6MVE4"/>
<organism evidence="1 2">
    <name type="scientific">Rhodopila globiformis</name>
    <name type="common">Rhodopseudomonas globiformis</name>
    <dbReference type="NCBI Taxonomy" id="1071"/>
    <lineage>
        <taxon>Bacteria</taxon>
        <taxon>Pseudomonadati</taxon>
        <taxon>Pseudomonadota</taxon>
        <taxon>Alphaproteobacteria</taxon>
        <taxon>Acetobacterales</taxon>
        <taxon>Acetobacteraceae</taxon>
        <taxon>Rhodopila</taxon>
    </lineage>
</organism>
<reference evidence="1 2" key="1">
    <citation type="journal article" date="2018" name="Arch. Microbiol.">
        <title>New insights into the metabolic potential of the phototrophic purple bacterium Rhodopila globiformis DSM 161(T) from its draft genome sequence and evidence for a vanadium-dependent nitrogenase.</title>
        <authorList>
            <person name="Imhoff J.F."/>
            <person name="Rahn T."/>
            <person name="Kunzel S."/>
            <person name="Neulinger S.C."/>
        </authorList>
    </citation>
    <scope>NUCLEOTIDE SEQUENCE [LARGE SCALE GENOMIC DNA]</scope>
    <source>
        <strain evidence="1 2">DSM 161</strain>
    </source>
</reference>
<accession>A0A2S6MVE4</accession>
<evidence type="ECO:0000313" key="2">
    <source>
        <dbReference type="Proteomes" id="UP000239724"/>
    </source>
</evidence>
<evidence type="ECO:0008006" key="3">
    <source>
        <dbReference type="Google" id="ProtNLM"/>
    </source>
</evidence>
<keyword evidence="2" id="KW-1185">Reference proteome</keyword>
<proteinExistence type="predicted"/>